<evidence type="ECO:0000256" key="8">
    <source>
        <dbReference type="ARBA" id="ARBA00022734"/>
    </source>
</evidence>
<keyword evidence="4" id="KW-0597">Phosphoprotein</keyword>
<evidence type="ECO:0000313" key="26">
    <source>
        <dbReference type="Proteomes" id="UP000235145"/>
    </source>
</evidence>
<reference evidence="25 26" key="1">
    <citation type="journal article" date="2017" name="Nat. Commun.">
        <title>Genome assembly with in vitro proximity ligation data and whole-genome triplication in lettuce.</title>
        <authorList>
            <person name="Reyes-Chin-Wo S."/>
            <person name="Wang Z."/>
            <person name="Yang X."/>
            <person name="Kozik A."/>
            <person name="Arikit S."/>
            <person name="Song C."/>
            <person name="Xia L."/>
            <person name="Froenicke L."/>
            <person name="Lavelle D.O."/>
            <person name="Truco M.J."/>
            <person name="Xia R."/>
            <person name="Zhu S."/>
            <person name="Xu C."/>
            <person name="Xu H."/>
            <person name="Xu X."/>
            <person name="Cox K."/>
            <person name="Korf I."/>
            <person name="Meyers B.C."/>
            <person name="Michelmore R.W."/>
        </authorList>
    </citation>
    <scope>NUCLEOTIDE SEQUENCE [LARGE SCALE GENOMIC DNA]</scope>
    <source>
        <strain evidence="26">cv. Salinas</strain>
        <tissue evidence="25">Seedlings</tissue>
    </source>
</reference>
<evidence type="ECO:0000256" key="4">
    <source>
        <dbReference type="ARBA" id="ARBA00022553"/>
    </source>
</evidence>
<feature type="binding site" evidence="20">
    <location>
        <position position="552"/>
    </location>
    <ligand>
        <name>ATP</name>
        <dbReference type="ChEBI" id="CHEBI:30616"/>
    </ligand>
</feature>
<evidence type="ECO:0000256" key="16">
    <source>
        <dbReference type="ARBA" id="ARBA00023180"/>
    </source>
</evidence>
<evidence type="ECO:0000256" key="15">
    <source>
        <dbReference type="ARBA" id="ARBA00023170"/>
    </source>
</evidence>
<dbReference type="GO" id="GO:0030246">
    <property type="term" value="F:carbohydrate binding"/>
    <property type="evidence" value="ECO:0007669"/>
    <property type="project" value="UniProtKB-KW"/>
</dbReference>
<evidence type="ECO:0000256" key="11">
    <source>
        <dbReference type="ARBA" id="ARBA00022840"/>
    </source>
</evidence>
<comment type="catalytic activity">
    <reaction evidence="17 19">
        <text>L-threonyl-[protein] + ATP = O-phospho-L-threonyl-[protein] + ADP + H(+)</text>
        <dbReference type="Rhea" id="RHEA:46608"/>
        <dbReference type="Rhea" id="RHEA-COMP:11060"/>
        <dbReference type="Rhea" id="RHEA-COMP:11605"/>
        <dbReference type="ChEBI" id="CHEBI:15378"/>
        <dbReference type="ChEBI" id="CHEBI:30013"/>
        <dbReference type="ChEBI" id="CHEBI:30616"/>
        <dbReference type="ChEBI" id="CHEBI:61977"/>
        <dbReference type="ChEBI" id="CHEBI:456216"/>
        <dbReference type="EC" id="2.7.11.1"/>
    </reaction>
</comment>
<keyword evidence="3 19" id="KW-0723">Serine/threonine-protein kinase</keyword>
<evidence type="ECO:0000259" key="23">
    <source>
        <dbReference type="PROSITE" id="PS50927"/>
    </source>
</evidence>
<evidence type="ECO:0000259" key="22">
    <source>
        <dbReference type="PROSITE" id="PS50011"/>
    </source>
</evidence>
<sequence>MIGINVSSIEPNTGDMFQRTVMTLSLYLSPCLNFVQVMCFTERKSLVRFLVLYFSLTITISSGASTISANQSLSGDYTIISKGEQFELGFFKAGNSSNYYIGIWYKKLYSNPPTIVWVANRETPISDRFRSELKIIDGNLVLLNESKFQIWSTNVTTTTTIFTSAIVVLLDDGNLVLRDGTSNSVEPIWQSFDHPTHTWLPGAKFGYDNRVKKSQLLTSWRSNDNPAVGLFSLEFDPSSINYVSKWNGSQEYWTTGPWKEQVYNFTPELIRLNSIYNFSYYRNENGSYITYSPTMIARFVMDVSGQLQQQSWLETTKGWNTLWSQPRMQCGVYALCGAFGTCRQNELHFCSCLIGFKPRSENDWNQSDFSGGCVRKTDLGCEGNVEKFDFLMVTVRSLPPNNSVAVGTAGICRTTCLSDCSCNAYSFINNQCSLWNGDLLNLSEDNASGNTIYVKVASKDIPHCKKSNFDIVGVIVGSVAGVVFVLGLIFLLIYRRKRKLVGKTIMEGSLVAFAYKDLKIATKNFSEKLGGGGFGSVFKGVLHDSSTVAVKKLESISQGEKQFRSEVSTMGIIQHVHLVRLRGFCAEGNNKLLVYDYMEKGSLDSHLFHEKQVLNWKTRYQIALGTAKGLVYLHEKCLDCIIHCDIKPDNILLDADFQPKIADFGLAKLVGRDFSRVLTTARGSIGYLAPEWLSGVAVTAKADVYSYGMMLFELVHGKRNAEQCEDSRSTFFPGLVANVLIEGGDILSLLDTRLNREACAEEVTKICKVACWCIQDEEENRPAMSLVERILEGVSDVSMPPIPQIVALFVKDMGDVMFFTDSPSSGC</sequence>
<gene>
    <name evidence="25" type="ORF">LSAT_V11C300118310</name>
</gene>
<evidence type="ECO:0000256" key="20">
    <source>
        <dbReference type="PROSITE-ProRule" id="PRU10141"/>
    </source>
</evidence>
<evidence type="ECO:0000256" key="1">
    <source>
        <dbReference type="ARBA" id="ARBA00004251"/>
    </source>
</evidence>
<dbReference type="InterPro" id="IPR000858">
    <property type="entry name" value="S_locus_glycoprot_dom"/>
</dbReference>
<dbReference type="InterPro" id="IPR000719">
    <property type="entry name" value="Prot_kinase_dom"/>
</dbReference>
<evidence type="ECO:0000256" key="10">
    <source>
        <dbReference type="ARBA" id="ARBA00022777"/>
    </source>
</evidence>
<keyword evidence="10 19" id="KW-0418">Kinase</keyword>
<dbReference type="PANTHER" id="PTHR47974:SF19">
    <property type="entry name" value="RECEPTOR-LIKE SERINE_THREONINE-PROTEIN KINASE"/>
    <property type="match status" value="1"/>
</dbReference>
<dbReference type="PANTHER" id="PTHR47974">
    <property type="entry name" value="OS07G0415500 PROTEIN"/>
    <property type="match status" value="1"/>
</dbReference>
<dbReference type="InterPro" id="IPR011009">
    <property type="entry name" value="Kinase-like_dom_sf"/>
</dbReference>
<dbReference type="PROSITE" id="PS50948">
    <property type="entry name" value="PAN"/>
    <property type="match status" value="1"/>
</dbReference>
<organism evidence="25 26">
    <name type="scientific">Lactuca sativa</name>
    <name type="common">Garden lettuce</name>
    <dbReference type="NCBI Taxonomy" id="4236"/>
    <lineage>
        <taxon>Eukaryota</taxon>
        <taxon>Viridiplantae</taxon>
        <taxon>Streptophyta</taxon>
        <taxon>Embryophyta</taxon>
        <taxon>Tracheophyta</taxon>
        <taxon>Spermatophyta</taxon>
        <taxon>Magnoliopsida</taxon>
        <taxon>eudicotyledons</taxon>
        <taxon>Gunneridae</taxon>
        <taxon>Pentapetalae</taxon>
        <taxon>asterids</taxon>
        <taxon>campanulids</taxon>
        <taxon>Asterales</taxon>
        <taxon>Asteraceae</taxon>
        <taxon>Cichorioideae</taxon>
        <taxon>Cichorieae</taxon>
        <taxon>Lactucinae</taxon>
        <taxon>Lactuca</taxon>
    </lineage>
</organism>
<evidence type="ECO:0000256" key="21">
    <source>
        <dbReference type="SAM" id="Phobius"/>
    </source>
</evidence>
<evidence type="ECO:0000256" key="14">
    <source>
        <dbReference type="ARBA" id="ARBA00023157"/>
    </source>
</evidence>
<feature type="domain" description="Protein kinase" evidence="22">
    <location>
        <begin position="523"/>
        <end position="802"/>
    </location>
</feature>
<evidence type="ECO:0000256" key="3">
    <source>
        <dbReference type="ARBA" id="ARBA00022527"/>
    </source>
</evidence>
<dbReference type="Gene3D" id="1.10.510.10">
    <property type="entry name" value="Transferase(Phosphotransferase) domain 1"/>
    <property type="match status" value="1"/>
</dbReference>
<dbReference type="SMART" id="SM00220">
    <property type="entry name" value="S_TKc"/>
    <property type="match status" value="1"/>
</dbReference>
<evidence type="ECO:0000256" key="13">
    <source>
        <dbReference type="ARBA" id="ARBA00023136"/>
    </source>
</evidence>
<comment type="similarity">
    <text evidence="19">Belongs to the protein kinase superfamily. Ser/Thr protein kinase family.</text>
</comment>
<dbReference type="CDD" id="cd14066">
    <property type="entry name" value="STKc_IRAK"/>
    <property type="match status" value="1"/>
</dbReference>
<dbReference type="PROSITE" id="PS00108">
    <property type="entry name" value="PROTEIN_KINASE_ST"/>
    <property type="match status" value="1"/>
</dbReference>
<dbReference type="GO" id="GO:0005886">
    <property type="term" value="C:plasma membrane"/>
    <property type="evidence" value="ECO:0007669"/>
    <property type="project" value="UniProtKB-SubCell"/>
</dbReference>
<keyword evidence="14" id="KW-1015">Disulfide bond</keyword>
<dbReference type="Gene3D" id="3.30.200.20">
    <property type="entry name" value="Phosphorylase Kinase, domain 1"/>
    <property type="match status" value="1"/>
</dbReference>
<dbReference type="InterPro" id="IPR024171">
    <property type="entry name" value="SRK-like_kinase"/>
</dbReference>
<dbReference type="SUPFAM" id="SSF51110">
    <property type="entry name" value="alpha-D-mannose-specific plant lectins"/>
    <property type="match status" value="1"/>
</dbReference>
<dbReference type="InterPro" id="IPR036426">
    <property type="entry name" value="Bulb-type_lectin_dom_sf"/>
</dbReference>
<keyword evidence="26" id="KW-1185">Reference proteome</keyword>
<evidence type="ECO:0000259" key="24">
    <source>
        <dbReference type="PROSITE" id="PS50948"/>
    </source>
</evidence>
<feature type="transmembrane region" description="Helical" evidence="21">
    <location>
        <begin position="471"/>
        <end position="494"/>
    </location>
</feature>
<evidence type="ECO:0000256" key="9">
    <source>
        <dbReference type="ARBA" id="ARBA00022741"/>
    </source>
</evidence>
<dbReference type="GO" id="GO:0048544">
    <property type="term" value="P:recognition of pollen"/>
    <property type="evidence" value="ECO:0007669"/>
    <property type="project" value="InterPro"/>
</dbReference>
<keyword evidence="8" id="KW-0430">Lectin</keyword>
<keyword evidence="12 21" id="KW-1133">Transmembrane helix</keyword>
<evidence type="ECO:0000256" key="5">
    <source>
        <dbReference type="ARBA" id="ARBA00022679"/>
    </source>
</evidence>
<dbReference type="EMBL" id="NBSK02000003">
    <property type="protein sequence ID" value="KAJ0218541.1"/>
    <property type="molecule type" value="Genomic_DNA"/>
</dbReference>
<keyword evidence="5 19" id="KW-0808">Transferase</keyword>
<evidence type="ECO:0000256" key="7">
    <source>
        <dbReference type="ARBA" id="ARBA00022729"/>
    </source>
</evidence>
<keyword evidence="16" id="KW-0325">Glycoprotein</keyword>
<dbReference type="Gene3D" id="2.90.10.10">
    <property type="entry name" value="Bulb-type lectin domain"/>
    <property type="match status" value="1"/>
</dbReference>
<keyword evidence="6 21" id="KW-0812">Transmembrane</keyword>
<evidence type="ECO:0000256" key="12">
    <source>
        <dbReference type="ARBA" id="ARBA00022989"/>
    </source>
</evidence>
<evidence type="ECO:0000313" key="25">
    <source>
        <dbReference type="EMBL" id="KAJ0218541.1"/>
    </source>
</evidence>
<dbReference type="Proteomes" id="UP000235145">
    <property type="component" value="Unassembled WGS sequence"/>
</dbReference>
<dbReference type="FunFam" id="3.30.200.20:FF:000370">
    <property type="entry name" value="Receptor-like protein kinase 4"/>
    <property type="match status" value="1"/>
</dbReference>
<keyword evidence="13 21" id="KW-0472">Membrane</keyword>
<proteinExistence type="inferred from homology"/>
<evidence type="ECO:0000256" key="17">
    <source>
        <dbReference type="ARBA" id="ARBA00047899"/>
    </source>
</evidence>
<keyword evidence="11 19" id="KW-0067">ATP-binding</keyword>
<dbReference type="PROSITE" id="PS50011">
    <property type="entry name" value="PROTEIN_KINASE_DOM"/>
    <property type="match status" value="1"/>
</dbReference>
<dbReference type="InterPro" id="IPR001480">
    <property type="entry name" value="Bulb-type_lectin_dom"/>
</dbReference>
<keyword evidence="9 19" id="KW-0547">Nucleotide-binding</keyword>
<evidence type="ECO:0000256" key="18">
    <source>
        <dbReference type="ARBA" id="ARBA00048679"/>
    </source>
</evidence>
<evidence type="ECO:0000256" key="2">
    <source>
        <dbReference type="ARBA" id="ARBA00022475"/>
    </source>
</evidence>
<accession>A0A9R1XMF3</accession>
<dbReference type="SMART" id="SM00108">
    <property type="entry name" value="B_lectin"/>
    <property type="match status" value="1"/>
</dbReference>
<feature type="domain" description="Apple" evidence="24">
    <location>
        <begin position="381"/>
        <end position="458"/>
    </location>
</feature>
<dbReference type="CDD" id="cd00028">
    <property type="entry name" value="B_lectin"/>
    <property type="match status" value="1"/>
</dbReference>
<dbReference type="PROSITE" id="PS00107">
    <property type="entry name" value="PROTEIN_KINASE_ATP"/>
    <property type="match status" value="1"/>
</dbReference>
<feature type="domain" description="Bulb-type lectin" evidence="23">
    <location>
        <begin position="64"/>
        <end position="190"/>
    </location>
</feature>
<evidence type="ECO:0000256" key="19">
    <source>
        <dbReference type="PIRNR" id="PIRNR000641"/>
    </source>
</evidence>
<name>A0A9R1XMF3_LACSA</name>
<dbReference type="SUPFAM" id="SSF56112">
    <property type="entry name" value="Protein kinase-like (PK-like)"/>
    <property type="match status" value="1"/>
</dbReference>
<dbReference type="PIRSF" id="PIRSF000641">
    <property type="entry name" value="SRK"/>
    <property type="match status" value="1"/>
</dbReference>
<dbReference type="InterPro" id="IPR008271">
    <property type="entry name" value="Ser/Thr_kinase_AS"/>
</dbReference>
<dbReference type="FunFam" id="1.10.510.10:FF:000537">
    <property type="entry name" value="Putative receptor-like protein kinase"/>
    <property type="match status" value="1"/>
</dbReference>
<dbReference type="Pfam" id="PF00954">
    <property type="entry name" value="S_locus_glycop"/>
    <property type="match status" value="1"/>
</dbReference>
<dbReference type="InterPro" id="IPR017441">
    <property type="entry name" value="Protein_kinase_ATP_BS"/>
</dbReference>
<keyword evidence="15" id="KW-0675">Receptor</keyword>
<dbReference type="CDD" id="cd12087">
    <property type="entry name" value="TM_EGFR-like"/>
    <property type="match status" value="1"/>
</dbReference>
<dbReference type="GO" id="GO:0005524">
    <property type="term" value="F:ATP binding"/>
    <property type="evidence" value="ECO:0007669"/>
    <property type="project" value="UniProtKB-UniRule"/>
</dbReference>
<comment type="subcellular location">
    <subcellularLocation>
        <location evidence="1">Cell membrane</location>
        <topology evidence="1">Single-pass type I membrane protein</topology>
    </subcellularLocation>
</comment>
<comment type="caution">
    <text evidence="25">The sequence shown here is derived from an EMBL/GenBank/DDBJ whole genome shotgun (WGS) entry which is preliminary data.</text>
</comment>
<dbReference type="Pfam" id="PF08276">
    <property type="entry name" value="PAN_2"/>
    <property type="match status" value="1"/>
</dbReference>
<keyword evidence="2" id="KW-1003">Cell membrane</keyword>
<evidence type="ECO:0000256" key="6">
    <source>
        <dbReference type="ARBA" id="ARBA00022692"/>
    </source>
</evidence>
<protein>
    <recommendedName>
        <fullName evidence="19">Receptor-like serine/threonine-protein kinase</fullName>
        <ecNumber evidence="19">2.7.11.1</ecNumber>
    </recommendedName>
</protein>
<dbReference type="AlphaFoldDB" id="A0A9R1XMF3"/>
<keyword evidence="7" id="KW-0732">Signal</keyword>
<dbReference type="CDD" id="cd01098">
    <property type="entry name" value="PAN_AP_plant"/>
    <property type="match status" value="1"/>
</dbReference>
<dbReference type="Pfam" id="PF01453">
    <property type="entry name" value="B_lectin"/>
    <property type="match status" value="1"/>
</dbReference>
<comment type="catalytic activity">
    <reaction evidence="18 19">
        <text>L-seryl-[protein] + ATP = O-phospho-L-seryl-[protein] + ADP + H(+)</text>
        <dbReference type="Rhea" id="RHEA:17989"/>
        <dbReference type="Rhea" id="RHEA-COMP:9863"/>
        <dbReference type="Rhea" id="RHEA-COMP:11604"/>
        <dbReference type="ChEBI" id="CHEBI:15378"/>
        <dbReference type="ChEBI" id="CHEBI:29999"/>
        <dbReference type="ChEBI" id="CHEBI:30616"/>
        <dbReference type="ChEBI" id="CHEBI:83421"/>
        <dbReference type="ChEBI" id="CHEBI:456216"/>
        <dbReference type="EC" id="2.7.11.1"/>
    </reaction>
</comment>
<dbReference type="EC" id="2.7.11.1" evidence="19"/>
<dbReference type="Pfam" id="PF00069">
    <property type="entry name" value="Pkinase"/>
    <property type="match status" value="1"/>
</dbReference>
<dbReference type="InterPro" id="IPR003609">
    <property type="entry name" value="Pan_app"/>
</dbReference>
<dbReference type="SMART" id="SM00473">
    <property type="entry name" value="PAN_AP"/>
    <property type="match status" value="1"/>
</dbReference>
<dbReference type="GO" id="GO:0004674">
    <property type="term" value="F:protein serine/threonine kinase activity"/>
    <property type="evidence" value="ECO:0007669"/>
    <property type="project" value="UniProtKB-KW"/>
</dbReference>
<dbReference type="PROSITE" id="PS50927">
    <property type="entry name" value="BULB_LECTIN"/>
    <property type="match status" value="1"/>
</dbReference>